<dbReference type="InterPro" id="IPR009050">
    <property type="entry name" value="Globin-like_sf"/>
</dbReference>
<name>A0ABP8R3R5_9SPHI</name>
<organism evidence="5 6">
    <name type="scientific">Sphingobacterium thermophilum</name>
    <dbReference type="NCBI Taxonomy" id="768534"/>
    <lineage>
        <taxon>Bacteria</taxon>
        <taxon>Pseudomonadati</taxon>
        <taxon>Bacteroidota</taxon>
        <taxon>Sphingobacteriia</taxon>
        <taxon>Sphingobacteriales</taxon>
        <taxon>Sphingobacteriaceae</taxon>
        <taxon>Sphingobacterium</taxon>
    </lineage>
</organism>
<keyword evidence="3" id="KW-0479">Metal-binding</keyword>
<protein>
    <recommendedName>
        <fullName evidence="7">Group 3 truncated hemoglobin ctb</fullName>
    </recommendedName>
</protein>
<dbReference type="RefSeq" id="WP_039053100.1">
    <property type="nucleotide sequence ID" value="NZ_BAABGR010000021.1"/>
</dbReference>
<dbReference type="InterPro" id="IPR001486">
    <property type="entry name" value="Hemoglobin_trunc"/>
</dbReference>
<dbReference type="EMBL" id="BAABGR010000021">
    <property type="protein sequence ID" value="GAA4517317.1"/>
    <property type="molecule type" value="Genomic_DNA"/>
</dbReference>
<comment type="caution">
    <text evidence="5">The sequence shown here is derived from an EMBL/GenBank/DDBJ whole genome shotgun (WGS) entry which is preliminary data.</text>
</comment>
<dbReference type="CDD" id="cd08916">
    <property type="entry name" value="TrHb3_P"/>
    <property type="match status" value="1"/>
</dbReference>
<keyword evidence="4" id="KW-0408">Iron</keyword>
<evidence type="ECO:0000256" key="4">
    <source>
        <dbReference type="ARBA" id="ARBA00023004"/>
    </source>
</evidence>
<dbReference type="Proteomes" id="UP001500394">
    <property type="component" value="Unassembled WGS sequence"/>
</dbReference>
<evidence type="ECO:0000313" key="6">
    <source>
        <dbReference type="Proteomes" id="UP001500394"/>
    </source>
</evidence>
<dbReference type="InterPro" id="IPR012292">
    <property type="entry name" value="Globin/Proto"/>
</dbReference>
<evidence type="ECO:0008006" key="7">
    <source>
        <dbReference type="Google" id="ProtNLM"/>
    </source>
</evidence>
<accession>A0ABP8R3R5</accession>
<evidence type="ECO:0000256" key="2">
    <source>
        <dbReference type="ARBA" id="ARBA00022617"/>
    </source>
</evidence>
<dbReference type="Pfam" id="PF01152">
    <property type="entry name" value="Bac_globin"/>
    <property type="match status" value="1"/>
</dbReference>
<reference evidence="6" key="1">
    <citation type="journal article" date="2019" name="Int. J. Syst. Evol. Microbiol.">
        <title>The Global Catalogue of Microorganisms (GCM) 10K type strain sequencing project: providing services to taxonomists for standard genome sequencing and annotation.</title>
        <authorList>
            <consortium name="The Broad Institute Genomics Platform"/>
            <consortium name="The Broad Institute Genome Sequencing Center for Infectious Disease"/>
            <person name="Wu L."/>
            <person name="Ma J."/>
        </authorList>
    </citation>
    <scope>NUCLEOTIDE SEQUENCE [LARGE SCALE GENOMIC DNA]</scope>
    <source>
        <strain evidence="6">JCM 17858</strain>
    </source>
</reference>
<keyword evidence="1" id="KW-0813">Transport</keyword>
<keyword evidence="6" id="KW-1185">Reference proteome</keyword>
<dbReference type="SUPFAM" id="SSF46458">
    <property type="entry name" value="Globin-like"/>
    <property type="match status" value="1"/>
</dbReference>
<gene>
    <name evidence="5" type="ORF">GCM10023173_17700</name>
</gene>
<sequence length="131" mass="15907">MSRTDIQTLEDIKMLVDTFYDKIRKDDLLGIIFNQNIQDRWPQHLNKMYRFWQTILLEEYTYDGRPFPPHAHLPISKIHFDRWLLLFGQTVDELFEGPKAEEAKWRANKMGIMFQSKLEYLRNNPNKPFLF</sequence>
<proteinExistence type="predicted"/>
<evidence type="ECO:0000256" key="1">
    <source>
        <dbReference type="ARBA" id="ARBA00022448"/>
    </source>
</evidence>
<evidence type="ECO:0000313" key="5">
    <source>
        <dbReference type="EMBL" id="GAA4517317.1"/>
    </source>
</evidence>
<evidence type="ECO:0000256" key="3">
    <source>
        <dbReference type="ARBA" id="ARBA00022723"/>
    </source>
</evidence>
<keyword evidence="2" id="KW-0349">Heme</keyword>
<dbReference type="Gene3D" id="1.10.490.10">
    <property type="entry name" value="Globins"/>
    <property type="match status" value="1"/>
</dbReference>